<organism evidence="2 3">
    <name type="scientific">Zymoseptoria brevis</name>
    <dbReference type="NCBI Taxonomy" id="1047168"/>
    <lineage>
        <taxon>Eukaryota</taxon>
        <taxon>Fungi</taxon>
        <taxon>Dikarya</taxon>
        <taxon>Ascomycota</taxon>
        <taxon>Pezizomycotina</taxon>
        <taxon>Dothideomycetes</taxon>
        <taxon>Dothideomycetidae</taxon>
        <taxon>Mycosphaerellales</taxon>
        <taxon>Mycosphaerellaceae</taxon>
        <taxon>Zymoseptoria</taxon>
    </lineage>
</organism>
<feature type="region of interest" description="Disordered" evidence="1">
    <location>
        <begin position="1"/>
        <end position="68"/>
    </location>
</feature>
<name>A0A0F4GDC0_9PEZI</name>
<feature type="compositionally biased region" description="Polar residues" evidence="1">
    <location>
        <begin position="44"/>
        <end position="62"/>
    </location>
</feature>
<dbReference type="EMBL" id="LAFY01004076">
    <property type="protein sequence ID" value="KJX95386.1"/>
    <property type="molecule type" value="Genomic_DNA"/>
</dbReference>
<dbReference type="OrthoDB" id="4158609at2759"/>
<reference evidence="2 3" key="1">
    <citation type="submission" date="2015-03" db="EMBL/GenBank/DDBJ databases">
        <title>RNA-seq based gene annotation and comparative genomics of four Zymoseptoria species reveal species-specific pathogenicity related genes and transposable element activity.</title>
        <authorList>
            <person name="Grandaubert J."/>
            <person name="Bhattacharyya A."/>
            <person name="Stukenbrock E.H."/>
        </authorList>
    </citation>
    <scope>NUCLEOTIDE SEQUENCE [LARGE SCALE GENOMIC DNA]</scope>
    <source>
        <strain evidence="2 3">Zb18110</strain>
    </source>
</reference>
<comment type="caution">
    <text evidence="2">The sequence shown here is derived from an EMBL/GenBank/DDBJ whole genome shotgun (WGS) entry which is preliminary data.</text>
</comment>
<dbReference type="AlphaFoldDB" id="A0A0F4GDC0"/>
<protein>
    <submittedName>
        <fullName evidence="2">Uncharacterized protein</fullName>
    </submittedName>
</protein>
<sequence>MSSPVTDQKTRRSSSSTSRKGGLAGFQEFKRESPAANARRASIKDQNTAPSGVISNLWNSTMKGHAKK</sequence>
<accession>A0A0F4GDC0</accession>
<keyword evidence="3" id="KW-1185">Reference proteome</keyword>
<gene>
    <name evidence="2" type="ORF">TI39_contig4116g00011</name>
</gene>
<dbReference type="Proteomes" id="UP000033647">
    <property type="component" value="Unassembled WGS sequence"/>
</dbReference>
<evidence type="ECO:0000313" key="2">
    <source>
        <dbReference type="EMBL" id="KJX95386.1"/>
    </source>
</evidence>
<evidence type="ECO:0000256" key="1">
    <source>
        <dbReference type="SAM" id="MobiDB-lite"/>
    </source>
</evidence>
<proteinExistence type="predicted"/>
<evidence type="ECO:0000313" key="3">
    <source>
        <dbReference type="Proteomes" id="UP000033647"/>
    </source>
</evidence>